<evidence type="ECO:0000313" key="2">
    <source>
        <dbReference type="EMBL" id="PLN82683.1"/>
    </source>
</evidence>
<sequence length="64" mass="7101">MCGADRTLTSLFENRVQPMRLAFFLCLLFLYGVCVSFPLSLSVSLSPIIEISLSCSFTADKPNH</sequence>
<keyword evidence="1" id="KW-0472">Membrane</keyword>
<protein>
    <submittedName>
        <fullName evidence="2">Uncharacterized protein</fullName>
    </submittedName>
</protein>
<proteinExistence type="predicted"/>
<accession>A0A2J5HYW9</accession>
<dbReference type="AlphaFoldDB" id="A0A2J5HYW9"/>
<evidence type="ECO:0000313" key="3">
    <source>
        <dbReference type="Proteomes" id="UP000235023"/>
    </source>
</evidence>
<keyword evidence="3" id="KW-1185">Reference proteome</keyword>
<feature type="transmembrane region" description="Helical" evidence="1">
    <location>
        <begin position="21"/>
        <end position="41"/>
    </location>
</feature>
<reference evidence="3" key="1">
    <citation type="submission" date="2017-12" db="EMBL/GenBank/DDBJ databases">
        <authorList>
            <consortium name="DOE Joint Genome Institute"/>
            <person name="Mondo S.J."/>
            <person name="Kjaerbolling I."/>
            <person name="Vesth T.C."/>
            <person name="Frisvad J.C."/>
            <person name="Nybo J.L."/>
            <person name="Theobald S."/>
            <person name="Kuo A."/>
            <person name="Bowyer P."/>
            <person name="Matsuda Y."/>
            <person name="Lyhne E.K."/>
            <person name="Kogle M.E."/>
            <person name="Clum A."/>
            <person name="Lipzen A."/>
            <person name="Salamov A."/>
            <person name="Ngan C.Y."/>
            <person name="Daum C."/>
            <person name="Chiniquy J."/>
            <person name="Barry K."/>
            <person name="LaButti K."/>
            <person name="Haridas S."/>
            <person name="Simmons B.A."/>
            <person name="Magnuson J.K."/>
            <person name="Mortensen U.H."/>
            <person name="Larsen T.O."/>
            <person name="Grigoriev I.V."/>
            <person name="Baker S.E."/>
            <person name="Andersen M.R."/>
            <person name="Nordberg H.P."/>
            <person name="Cantor M.N."/>
            <person name="Hua S.X."/>
        </authorList>
    </citation>
    <scope>NUCLEOTIDE SEQUENCE [LARGE SCALE GENOMIC DNA]</scope>
    <source>
        <strain evidence="3">IBT 19404</strain>
    </source>
</reference>
<organism evidence="2 3">
    <name type="scientific">Aspergillus taichungensis</name>
    <dbReference type="NCBI Taxonomy" id="482145"/>
    <lineage>
        <taxon>Eukaryota</taxon>
        <taxon>Fungi</taxon>
        <taxon>Dikarya</taxon>
        <taxon>Ascomycota</taxon>
        <taxon>Pezizomycotina</taxon>
        <taxon>Eurotiomycetes</taxon>
        <taxon>Eurotiomycetidae</taxon>
        <taxon>Eurotiales</taxon>
        <taxon>Aspergillaceae</taxon>
        <taxon>Aspergillus</taxon>
        <taxon>Aspergillus subgen. Circumdati</taxon>
    </lineage>
</organism>
<keyword evidence="1" id="KW-1133">Transmembrane helix</keyword>
<keyword evidence="1" id="KW-0812">Transmembrane</keyword>
<dbReference type="Proteomes" id="UP000235023">
    <property type="component" value="Unassembled WGS sequence"/>
</dbReference>
<evidence type="ECO:0000256" key="1">
    <source>
        <dbReference type="SAM" id="Phobius"/>
    </source>
</evidence>
<name>A0A2J5HYW9_9EURO</name>
<dbReference type="EMBL" id="KZ559525">
    <property type="protein sequence ID" value="PLN82683.1"/>
    <property type="molecule type" value="Genomic_DNA"/>
</dbReference>
<gene>
    <name evidence="2" type="ORF">BDW42DRAFT_166395</name>
</gene>